<dbReference type="EMBL" id="JACHJR010000001">
    <property type="protein sequence ID" value="MBB4945977.1"/>
    <property type="molecule type" value="Genomic_DNA"/>
</dbReference>
<evidence type="ECO:0000313" key="2">
    <source>
        <dbReference type="Proteomes" id="UP000573327"/>
    </source>
</evidence>
<evidence type="ECO:0000313" key="1">
    <source>
        <dbReference type="EMBL" id="MBB4945977.1"/>
    </source>
</evidence>
<gene>
    <name evidence="1" type="ORF">F4556_001512</name>
</gene>
<protein>
    <submittedName>
        <fullName evidence="1">Uncharacterized protein</fullName>
    </submittedName>
</protein>
<name>A0A7W7S965_9ACTN</name>
<organism evidence="1 2">
    <name type="scientific">Kitasatospora gansuensis</name>
    <dbReference type="NCBI Taxonomy" id="258050"/>
    <lineage>
        <taxon>Bacteria</taxon>
        <taxon>Bacillati</taxon>
        <taxon>Actinomycetota</taxon>
        <taxon>Actinomycetes</taxon>
        <taxon>Kitasatosporales</taxon>
        <taxon>Streptomycetaceae</taxon>
        <taxon>Kitasatospora</taxon>
    </lineage>
</organism>
<comment type="caution">
    <text evidence="1">The sequence shown here is derived from an EMBL/GenBank/DDBJ whole genome shotgun (WGS) entry which is preliminary data.</text>
</comment>
<proteinExistence type="predicted"/>
<dbReference type="Proteomes" id="UP000573327">
    <property type="component" value="Unassembled WGS sequence"/>
</dbReference>
<accession>A0A7W7S965</accession>
<dbReference type="RefSeq" id="WP_184912728.1">
    <property type="nucleotide sequence ID" value="NZ_JACHJR010000001.1"/>
</dbReference>
<dbReference type="AlphaFoldDB" id="A0A7W7S965"/>
<reference evidence="1 2" key="1">
    <citation type="submission" date="2020-08" db="EMBL/GenBank/DDBJ databases">
        <title>Sequencing the genomes of 1000 actinobacteria strains.</title>
        <authorList>
            <person name="Klenk H.-P."/>
        </authorList>
    </citation>
    <scope>NUCLEOTIDE SEQUENCE [LARGE SCALE GENOMIC DNA]</scope>
    <source>
        <strain evidence="1 2">DSM 44786</strain>
    </source>
</reference>
<keyword evidence="2" id="KW-1185">Reference proteome</keyword>
<sequence>MARTNIAATRAVLPHVHAEGIDWPAVRLALTAPTRRLADGQTLGDIFGEGWEPIRAPIDRQIDLWQQVDEDLGPEVTVRLLSMHGSRTESVGEWWGSGWFETITRRAVAHAADDGPLPASVPEVFTDAGHFTDAAAGHPDMLDDDTFAWLTQAVFQERLLLLDVHLPRTTALALPDWAAQSLLPLIEPDAEPTSTETP</sequence>